<dbReference type="Proteomes" id="UP000033536">
    <property type="component" value="Unassembled WGS sequence"/>
</dbReference>
<comment type="caution">
    <text evidence="2">The sequence shown here is derived from an EMBL/GenBank/DDBJ whole genome shotgun (WGS) entry which is preliminary data.</text>
</comment>
<dbReference type="Proteomes" id="UP000523362">
    <property type="component" value="Unassembled WGS sequence"/>
</dbReference>
<dbReference type="EMBL" id="JAARRG010000006">
    <property type="protein sequence ID" value="MBC1486517.1"/>
    <property type="molecule type" value="Genomic_DNA"/>
</dbReference>
<evidence type="ECO:0000313" key="3">
    <source>
        <dbReference type="Proteomes" id="UP000033536"/>
    </source>
</evidence>
<protein>
    <submittedName>
        <fullName evidence="2">Uncharacterized protein</fullName>
    </submittedName>
</protein>
<reference evidence="2 4" key="2">
    <citation type="submission" date="2020-03" db="EMBL/GenBank/DDBJ databases">
        <title>Soil Listeria distribution.</title>
        <authorList>
            <person name="Liao J."/>
            <person name="Wiedmann M."/>
        </authorList>
    </citation>
    <scope>NUCLEOTIDE SEQUENCE [LARGE SCALE GENOMIC DNA]</scope>
    <source>
        <strain evidence="2 4">FSL L7-1560</strain>
    </source>
</reference>
<dbReference type="RefSeq" id="WP_003745160.1">
    <property type="nucleotide sequence ID" value="NZ_CP124262.1"/>
</dbReference>
<organism evidence="2 4">
    <name type="scientific">Listeria seeligeri</name>
    <dbReference type="NCBI Taxonomy" id="1640"/>
    <lineage>
        <taxon>Bacteria</taxon>
        <taxon>Bacillati</taxon>
        <taxon>Bacillota</taxon>
        <taxon>Bacilli</taxon>
        <taxon>Bacillales</taxon>
        <taxon>Listeriaceae</taxon>
        <taxon>Listeria</taxon>
    </lineage>
</organism>
<accession>A0A7X0X2V9</accession>
<proteinExistence type="predicted"/>
<name>A0A7X0X2V9_LISSE</name>
<evidence type="ECO:0000313" key="1">
    <source>
        <dbReference type="EMBL" id="KKD46252.1"/>
    </source>
</evidence>
<evidence type="ECO:0000313" key="2">
    <source>
        <dbReference type="EMBL" id="MBC1486517.1"/>
    </source>
</evidence>
<dbReference type="AlphaFoldDB" id="A0A7X0X2V9"/>
<reference evidence="1 3" key="1">
    <citation type="submission" date="2015-02" db="EMBL/GenBank/DDBJ databases">
        <title>Sequencing of Listeria spp. dairy environmental strains.</title>
        <authorList>
            <person name="Muhterem-Uyar M."/>
            <person name="Wagner M."/>
            <person name="Schmitz-Esser S."/>
            <person name="Stessl B."/>
        </authorList>
    </citation>
    <scope>NUCLEOTIDE SEQUENCE [LARGE SCALE GENOMIC DNA]</scope>
    <source>
        <strain evidence="1 3">7KSM</strain>
    </source>
</reference>
<sequence>MTEIKRMLQTKKDQSKEQFYPETHVEGVVGLTDFVSGQLPTGVVSINGKSGSVLLEAEDVYAARKNHNHDVATYTTAGFMSSFDKMKIDELISPEAGVVSVNGKTGIVDLFAADVEAAAVNHTHTEASTSESGFLSVEDKQKLDAIPIIVLETIKEVVE</sequence>
<keyword evidence="3" id="KW-1185">Reference proteome</keyword>
<gene>
    <name evidence="2" type="ORF">HB897_09785</name>
    <name evidence="1" type="ORF">UQ68_07220</name>
</gene>
<dbReference type="EMBL" id="JYOM01000012">
    <property type="protein sequence ID" value="KKD46252.1"/>
    <property type="molecule type" value="Genomic_DNA"/>
</dbReference>
<evidence type="ECO:0000313" key="4">
    <source>
        <dbReference type="Proteomes" id="UP000523362"/>
    </source>
</evidence>